<dbReference type="PANTHER" id="PTHR11486">
    <property type="entry name" value="FIBROBLAST GROWTH FACTOR"/>
    <property type="match status" value="1"/>
</dbReference>
<name>A0A6A4VKL4_AMPAM</name>
<dbReference type="EMBL" id="VIIS01001525">
    <property type="protein sequence ID" value="KAF0296917.1"/>
    <property type="molecule type" value="Genomic_DNA"/>
</dbReference>
<gene>
    <name evidence="4" type="primary">FGF1</name>
    <name evidence="4" type="ORF">FJT64_005656</name>
</gene>
<dbReference type="AlphaFoldDB" id="A0A6A4VKL4"/>
<keyword evidence="5" id="KW-1185">Reference proteome</keyword>
<dbReference type="InterPro" id="IPR002209">
    <property type="entry name" value="Fibroblast_GF_fam"/>
</dbReference>
<dbReference type="OrthoDB" id="5987799at2759"/>
<proteinExistence type="inferred from homology"/>
<feature type="compositionally biased region" description="Gly residues" evidence="3">
    <location>
        <begin position="36"/>
        <end position="60"/>
    </location>
</feature>
<evidence type="ECO:0000256" key="1">
    <source>
        <dbReference type="ARBA" id="ARBA00007936"/>
    </source>
</evidence>
<dbReference type="InterPro" id="IPR056378">
    <property type="entry name" value="Let-756-like_FGF"/>
</dbReference>
<accession>A0A6A4VKL4</accession>
<sequence length="216" mass="23066">MGNLCPRSESPTTPPDLLPQDPDPASRRPGNRPNSAGGGGGRGSGNGGETGGVGGGGGVPGVPSFPVPPFVLPDEDVSGEHTYIGRRKQLYCRHGVNLAILPGGKVVATQEPFNKYAVLEVTAVDLQEVRMRAVETGLYVAMDNKGQLYGERDADEMGCIFIEQLDGGYLVYLSKKNAHLGWYLGFKRNGRPKLGPHTRWGQKAVQFLARRATPPS</sequence>
<dbReference type="Proteomes" id="UP000440578">
    <property type="component" value="Unassembled WGS sequence"/>
</dbReference>
<evidence type="ECO:0000313" key="5">
    <source>
        <dbReference type="Proteomes" id="UP000440578"/>
    </source>
</evidence>
<dbReference type="Pfam" id="PF00167">
    <property type="entry name" value="FGF"/>
    <property type="match status" value="1"/>
</dbReference>
<dbReference type="PRINTS" id="PR00263">
    <property type="entry name" value="HBGFFGF"/>
</dbReference>
<dbReference type="SMART" id="SM00442">
    <property type="entry name" value="FGF"/>
    <property type="match status" value="1"/>
</dbReference>
<evidence type="ECO:0000256" key="2">
    <source>
        <dbReference type="RuleBase" id="RU049442"/>
    </source>
</evidence>
<dbReference type="Gene3D" id="2.80.10.50">
    <property type="match status" value="1"/>
</dbReference>
<dbReference type="CDD" id="cd00058">
    <property type="entry name" value="beta-trefoil_FGF"/>
    <property type="match status" value="1"/>
</dbReference>
<comment type="caution">
    <text evidence="4">The sequence shown here is derived from an EMBL/GenBank/DDBJ whole genome shotgun (WGS) entry which is preliminary data.</text>
</comment>
<evidence type="ECO:0000313" key="4">
    <source>
        <dbReference type="EMBL" id="KAF0296917.1"/>
    </source>
</evidence>
<dbReference type="GO" id="GO:0008083">
    <property type="term" value="F:growth factor activity"/>
    <property type="evidence" value="ECO:0007669"/>
    <property type="project" value="InterPro"/>
</dbReference>
<evidence type="ECO:0000256" key="3">
    <source>
        <dbReference type="SAM" id="MobiDB-lite"/>
    </source>
</evidence>
<reference evidence="4 5" key="1">
    <citation type="submission" date="2019-07" db="EMBL/GenBank/DDBJ databases">
        <title>Draft genome assembly of a fouling barnacle, Amphibalanus amphitrite (Darwin, 1854): The first reference genome for Thecostraca.</title>
        <authorList>
            <person name="Kim W."/>
        </authorList>
    </citation>
    <scope>NUCLEOTIDE SEQUENCE [LARGE SCALE GENOMIC DNA]</scope>
    <source>
        <strain evidence="4">SNU_AA5</strain>
        <tissue evidence="4">Soma without cirri and trophi</tissue>
    </source>
</reference>
<dbReference type="InterPro" id="IPR008996">
    <property type="entry name" value="IL1/FGF"/>
</dbReference>
<feature type="region of interest" description="Disordered" evidence="3">
    <location>
        <begin position="1"/>
        <end position="73"/>
    </location>
</feature>
<dbReference type="SUPFAM" id="SSF50353">
    <property type="entry name" value="Cytokine"/>
    <property type="match status" value="1"/>
</dbReference>
<comment type="similarity">
    <text evidence="1 2">Belongs to the heparin-binding growth factors family.</text>
</comment>
<protein>
    <recommendedName>
        <fullName evidence="2">Fibroblast growth factor</fullName>
        <shortName evidence="2">FGF</shortName>
    </recommendedName>
</protein>
<organism evidence="4 5">
    <name type="scientific">Amphibalanus amphitrite</name>
    <name type="common">Striped barnacle</name>
    <name type="synonym">Balanus amphitrite</name>
    <dbReference type="NCBI Taxonomy" id="1232801"/>
    <lineage>
        <taxon>Eukaryota</taxon>
        <taxon>Metazoa</taxon>
        <taxon>Ecdysozoa</taxon>
        <taxon>Arthropoda</taxon>
        <taxon>Crustacea</taxon>
        <taxon>Multicrustacea</taxon>
        <taxon>Cirripedia</taxon>
        <taxon>Thoracica</taxon>
        <taxon>Thoracicalcarea</taxon>
        <taxon>Balanomorpha</taxon>
        <taxon>Balanoidea</taxon>
        <taxon>Balanidae</taxon>
        <taxon>Amphibalaninae</taxon>
        <taxon>Amphibalanus</taxon>
    </lineage>
</organism>